<accession>A0A699IGU9</accession>
<gene>
    <name evidence="1" type="ORF">Tci_532194</name>
</gene>
<organism evidence="1">
    <name type="scientific">Tanacetum cinerariifolium</name>
    <name type="common">Dalmatian daisy</name>
    <name type="synonym">Chrysanthemum cinerariifolium</name>
    <dbReference type="NCBI Taxonomy" id="118510"/>
    <lineage>
        <taxon>Eukaryota</taxon>
        <taxon>Viridiplantae</taxon>
        <taxon>Streptophyta</taxon>
        <taxon>Embryophyta</taxon>
        <taxon>Tracheophyta</taxon>
        <taxon>Spermatophyta</taxon>
        <taxon>Magnoliopsida</taxon>
        <taxon>eudicotyledons</taxon>
        <taxon>Gunneridae</taxon>
        <taxon>Pentapetalae</taxon>
        <taxon>asterids</taxon>
        <taxon>campanulids</taxon>
        <taxon>Asterales</taxon>
        <taxon>Asteraceae</taxon>
        <taxon>Asteroideae</taxon>
        <taxon>Anthemideae</taxon>
        <taxon>Anthemidinae</taxon>
        <taxon>Tanacetum</taxon>
    </lineage>
</organism>
<dbReference type="InterPro" id="IPR012340">
    <property type="entry name" value="NA-bd_OB-fold"/>
</dbReference>
<reference evidence="1" key="1">
    <citation type="journal article" date="2019" name="Sci. Rep.">
        <title>Draft genome of Tanacetum cinerariifolium, the natural source of mosquito coil.</title>
        <authorList>
            <person name="Yamashiro T."/>
            <person name="Shiraishi A."/>
            <person name="Satake H."/>
            <person name="Nakayama K."/>
        </authorList>
    </citation>
    <scope>NUCLEOTIDE SEQUENCE</scope>
</reference>
<dbReference type="EMBL" id="BKCJ010299197">
    <property type="protein sequence ID" value="GEZ60221.1"/>
    <property type="molecule type" value="Genomic_DNA"/>
</dbReference>
<comment type="caution">
    <text evidence="1">The sequence shown here is derived from an EMBL/GenBank/DDBJ whole genome shotgun (WGS) entry which is preliminary data.</text>
</comment>
<evidence type="ECO:0000313" key="1">
    <source>
        <dbReference type="EMBL" id="GEZ60221.1"/>
    </source>
</evidence>
<name>A0A699IGU9_TANCI</name>
<dbReference type="Gene3D" id="2.40.50.140">
    <property type="entry name" value="Nucleic acid-binding proteins"/>
    <property type="match status" value="1"/>
</dbReference>
<proteinExistence type="predicted"/>
<protein>
    <submittedName>
        <fullName evidence="1">Nucleic acid-binding, OB-fold protein</fullName>
    </submittedName>
</protein>
<dbReference type="AlphaFoldDB" id="A0A699IGU9"/>
<feature type="non-terminal residue" evidence="1">
    <location>
        <position position="224"/>
    </location>
</feature>
<sequence>MVDGCGIHLQHDLQSFVVPNVGPNVTTGNVGSTVSPVNVATLDVAGPWERTLENSTALIFGKFIDVQQIPNSDFPEHYFNFAAYNELAARADVRNAILTDYIGRIQVVSGIHTSEDVTTNRTRWRIIDIQNISGNTISLALWHEMAVNFNVREYEAMEKPVVIALGKVGGRRDTLIVMKVGDGCGIRLQHDLQSFGVPNVGPNVMTGNVGSTVSPINVATLDVA</sequence>